<keyword evidence="2" id="KW-1185">Reference proteome</keyword>
<sequence length="120" mass="13728">MFEVELTDQAIEDSMMHWDYRVFFEDSGYTIRTVYYDDHGAIAACSEKPLKPFGESLEDLQDELHLLQAALKKNVLSASDVPEQSVRPKVKRGKSLKAVREQLGLHKEAAKEVRKAKRGY</sequence>
<dbReference type="Proteomes" id="UP000003835">
    <property type="component" value="Unassembled WGS sequence"/>
</dbReference>
<proteinExistence type="predicted"/>
<gene>
    <name evidence="1" type="ORF">MC7420_2582</name>
</gene>
<dbReference type="RefSeq" id="WP_006103766.1">
    <property type="nucleotide sequence ID" value="NZ_DS989860.1"/>
</dbReference>
<dbReference type="HOGENOM" id="CLU_2246947_0_0_3"/>
<dbReference type="eggNOG" id="ENOG5033DRZ">
    <property type="taxonomic scope" value="Bacteria"/>
</dbReference>
<accession>B4VYQ9</accession>
<protein>
    <submittedName>
        <fullName evidence="1">Uncharacterized protein</fullName>
    </submittedName>
</protein>
<dbReference type="AlphaFoldDB" id="B4VYQ9"/>
<evidence type="ECO:0000313" key="1">
    <source>
        <dbReference type="EMBL" id="EDX72964.1"/>
    </source>
</evidence>
<name>B4VYQ9_9CYAN</name>
<organism evidence="1 2">
    <name type="scientific">Coleofasciculus chthonoplastes PCC 7420</name>
    <dbReference type="NCBI Taxonomy" id="118168"/>
    <lineage>
        <taxon>Bacteria</taxon>
        <taxon>Bacillati</taxon>
        <taxon>Cyanobacteriota</taxon>
        <taxon>Cyanophyceae</taxon>
        <taxon>Coleofasciculales</taxon>
        <taxon>Coleofasciculaceae</taxon>
        <taxon>Coleofasciculus</taxon>
    </lineage>
</organism>
<dbReference type="EMBL" id="DS989860">
    <property type="protein sequence ID" value="EDX72964.1"/>
    <property type="molecule type" value="Genomic_DNA"/>
</dbReference>
<evidence type="ECO:0000313" key="2">
    <source>
        <dbReference type="Proteomes" id="UP000003835"/>
    </source>
</evidence>
<reference evidence="1 2" key="1">
    <citation type="submission" date="2008-07" db="EMBL/GenBank/DDBJ databases">
        <authorList>
            <person name="Tandeau de Marsac N."/>
            <person name="Ferriera S."/>
            <person name="Johnson J."/>
            <person name="Kravitz S."/>
            <person name="Beeson K."/>
            <person name="Sutton G."/>
            <person name="Rogers Y.-H."/>
            <person name="Friedman R."/>
            <person name="Frazier M."/>
            <person name="Venter J.C."/>
        </authorList>
    </citation>
    <scope>NUCLEOTIDE SEQUENCE [LARGE SCALE GENOMIC DNA]</scope>
    <source>
        <strain evidence="1 2">PCC 7420</strain>
    </source>
</reference>